<comment type="catalytic activity">
    <reaction evidence="11">
        <text>sphinganine + NADP(+) = 3-oxosphinganine + NADPH + H(+)</text>
        <dbReference type="Rhea" id="RHEA:22640"/>
        <dbReference type="ChEBI" id="CHEBI:15378"/>
        <dbReference type="ChEBI" id="CHEBI:57783"/>
        <dbReference type="ChEBI" id="CHEBI:57817"/>
        <dbReference type="ChEBI" id="CHEBI:58299"/>
        <dbReference type="ChEBI" id="CHEBI:58349"/>
        <dbReference type="EC" id="1.1.1.102"/>
    </reaction>
    <physiologicalReaction direction="right-to-left" evidence="11">
        <dbReference type="Rhea" id="RHEA:22642"/>
    </physiologicalReaction>
</comment>
<evidence type="ECO:0000256" key="1">
    <source>
        <dbReference type="ARBA" id="ARBA00004240"/>
    </source>
</evidence>
<comment type="pathway">
    <text evidence="3">Sphingolipid metabolism.</text>
</comment>
<keyword evidence="7" id="KW-0560">Oxidoreductase</keyword>
<keyword evidence="14" id="KW-1185">Reference proteome</keyword>
<proteinExistence type="predicted"/>
<evidence type="ECO:0000256" key="5">
    <source>
        <dbReference type="ARBA" id="ARBA00022857"/>
    </source>
</evidence>
<dbReference type="CDD" id="cd08939">
    <property type="entry name" value="KDSR-like_SDR_c"/>
    <property type="match status" value="1"/>
</dbReference>
<dbReference type="Proteomes" id="UP001294444">
    <property type="component" value="Unassembled WGS sequence"/>
</dbReference>
<organism evidence="13 14">
    <name type="scientific">Melanopsichium pennsylvanicum</name>
    <dbReference type="NCBI Taxonomy" id="63383"/>
    <lineage>
        <taxon>Eukaryota</taxon>
        <taxon>Fungi</taxon>
        <taxon>Dikarya</taxon>
        <taxon>Basidiomycota</taxon>
        <taxon>Ustilaginomycotina</taxon>
        <taxon>Ustilaginomycetes</taxon>
        <taxon>Ustilaginales</taxon>
        <taxon>Ustilaginaceae</taxon>
        <taxon>Melanopsichium</taxon>
    </lineage>
</organism>
<sequence>MGNLLRKRWRPEGKHVLITGGSQGLGLAVAKLLATKGANVTICSRTESKLREAVQQVIKAAKSPQQRIEYIAADVSTFDGAKVAIDGCSMVPDTVFCCAGGAKPGFFLEQTESDFEKGIKTDYWTCLATAHAAANAMARNGVVEGKIVLVSSLLGFMGLVGYSQYAPMKHAIRGLAESLRSELILYGISVHAYFPATILSPGFEEENKTKPKITLEIEGADEGLTPAACAEGLIKGVEKGHFFITTDFNSELFRVAALGSAPTNRGLIDRGLTLISWIAIPIWRTFVADKAIKNHRKQHAKTFLK</sequence>
<keyword evidence="12" id="KW-0472">Membrane</keyword>
<evidence type="ECO:0000256" key="3">
    <source>
        <dbReference type="ARBA" id="ARBA00004991"/>
    </source>
</evidence>
<dbReference type="GO" id="GO:0030148">
    <property type="term" value="P:sphingolipid biosynthetic process"/>
    <property type="evidence" value="ECO:0007669"/>
    <property type="project" value="InterPro"/>
</dbReference>
<comment type="pathway">
    <text evidence="2">Lipid metabolism; sphingolipid metabolism.</text>
</comment>
<comment type="caution">
    <text evidence="13">The sequence shown here is derived from an EMBL/GenBank/DDBJ whole genome shotgun (WGS) entry which is preliminary data.</text>
</comment>
<evidence type="ECO:0000256" key="9">
    <source>
        <dbReference type="ARBA" id="ARBA00026112"/>
    </source>
</evidence>
<reference evidence="13" key="1">
    <citation type="submission" date="2023-10" db="EMBL/GenBank/DDBJ databases">
        <authorList>
            <person name="Guldener U."/>
        </authorList>
    </citation>
    <scope>NUCLEOTIDE SEQUENCE</scope>
    <source>
        <strain evidence="13">Mp4</strain>
    </source>
</reference>
<evidence type="ECO:0000313" key="13">
    <source>
        <dbReference type="EMBL" id="SNX85267.1"/>
    </source>
</evidence>
<dbReference type="PRINTS" id="PR00081">
    <property type="entry name" value="GDHRDH"/>
</dbReference>
<dbReference type="Pfam" id="PF00106">
    <property type="entry name" value="adh_short"/>
    <property type="match status" value="1"/>
</dbReference>
<evidence type="ECO:0000256" key="6">
    <source>
        <dbReference type="ARBA" id="ARBA00022919"/>
    </source>
</evidence>
<dbReference type="Gene3D" id="3.40.50.720">
    <property type="entry name" value="NAD(P)-binding Rossmann-like Domain"/>
    <property type="match status" value="1"/>
</dbReference>
<dbReference type="InterPro" id="IPR002347">
    <property type="entry name" value="SDR_fam"/>
</dbReference>
<evidence type="ECO:0000256" key="8">
    <source>
        <dbReference type="ARBA" id="ARBA00023098"/>
    </source>
</evidence>
<dbReference type="EC" id="1.1.1.102" evidence="9"/>
<evidence type="ECO:0000256" key="12">
    <source>
        <dbReference type="SAM" id="Phobius"/>
    </source>
</evidence>
<keyword evidence="8" id="KW-0443">Lipid metabolism</keyword>
<name>A0AAJ4XN28_9BASI</name>
<comment type="subcellular location">
    <subcellularLocation>
        <location evidence="1">Endoplasmic reticulum</location>
    </subcellularLocation>
</comment>
<keyword evidence="6" id="KW-0746">Sphingolipid metabolism</keyword>
<dbReference type="InterPro" id="IPR036291">
    <property type="entry name" value="NAD(P)-bd_dom_sf"/>
</dbReference>
<dbReference type="AlphaFoldDB" id="A0AAJ4XN28"/>
<keyword evidence="4" id="KW-0256">Endoplasmic reticulum</keyword>
<keyword evidence="12" id="KW-1133">Transmembrane helix</keyword>
<evidence type="ECO:0000256" key="7">
    <source>
        <dbReference type="ARBA" id="ARBA00023002"/>
    </source>
</evidence>
<keyword evidence="5" id="KW-0521">NADP</keyword>
<comment type="function">
    <text evidence="10">Catalyzes the reduction of 3'-oxosphinganine (3-ketodihydrosphingosine/KDS) to sphinganine (dihydrosphingosine/DHS), the second step of de novo sphingolipid biosynthesis.</text>
</comment>
<dbReference type="FunFam" id="3.40.50.720:FF:000468">
    <property type="entry name" value="Short-chain dehydrogenase, putative"/>
    <property type="match status" value="1"/>
</dbReference>
<dbReference type="InterPro" id="IPR045022">
    <property type="entry name" value="KDSR-like"/>
</dbReference>
<dbReference type="EMBL" id="OAPG01000009">
    <property type="protein sequence ID" value="SNX85267.1"/>
    <property type="molecule type" value="Genomic_DNA"/>
</dbReference>
<evidence type="ECO:0000256" key="4">
    <source>
        <dbReference type="ARBA" id="ARBA00022824"/>
    </source>
</evidence>
<protein>
    <recommendedName>
        <fullName evidence="9">3-dehydrosphinganine reductase</fullName>
        <ecNumber evidence="9">1.1.1.102</ecNumber>
    </recommendedName>
</protein>
<evidence type="ECO:0000256" key="10">
    <source>
        <dbReference type="ARBA" id="ARBA00044737"/>
    </source>
</evidence>
<feature type="transmembrane region" description="Helical" evidence="12">
    <location>
        <begin position="147"/>
        <end position="163"/>
    </location>
</feature>
<evidence type="ECO:0000256" key="11">
    <source>
        <dbReference type="ARBA" id="ARBA00048930"/>
    </source>
</evidence>
<dbReference type="GO" id="GO:0005789">
    <property type="term" value="C:endoplasmic reticulum membrane"/>
    <property type="evidence" value="ECO:0007669"/>
    <property type="project" value="TreeGrafter"/>
</dbReference>
<keyword evidence="12" id="KW-0812">Transmembrane</keyword>
<dbReference type="PANTHER" id="PTHR43550:SF3">
    <property type="entry name" value="3-KETODIHYDROSPHINGOSINE REDUCTASE"/>
    <property type="match status" value="1"/>
</dbReference>
<evidence type="ECO:0000256" key="2">
    <source>
        <dbReference type="ARBA" id="ARBA00004760"/>
    </source>
</evidence>
<dbReference type="GO" id="GO:0006666">
    <property type="term" value="P:3-keto-sphinganine metabolic process"/>
    <property type="evidence" value="ECO:0007669"/>
    <property type="project" value="InterPro"/>
</dbReference>
<accession>A0AAJ4XN28</accession>
<gene>
    <name evidence="13" type="ORF">MEPE_03976</name>
</gene>
<dbReference type="GO" id="GO:0047560">
    <property type="term" value="F:3-dehydrosphinganine reductase activity"/>
    <property type="evidence" value="ECO:0007669"/>
    <property type="project" value="UniProtKB-EC"/>
</dbReference>
<dbReference type="SUPFAM" id="SSF51735">
    <property type="entry name" value="NAD(P)-binding Rossmann-fold domains"/>
    <property type="match status" value="1"/>
</dbReference>
<evidence type="ECO:0000313" key="14">
    <source>
        <dbReference type="Proteomes" id="UP001294444"/>
    </source>
</evidence>
<dbReference type="PANTHER" id="PTHR43550">
    <property type="entry name" value="3-KETODIHYDROSPHINGOSINE REDUCTASE"/>
    <property type="match status" value="1"/>
</dbReference>